<reference evidence="5 6" key="1">
    <citation type="submission" date="2020-05" db="EMBL/GenBank/DDBJ databases">
        <title>Sulfurimonas marisnigri, sp. nov., and Sulfurimonas baltica, sp. nov., manganese oxide reducing chemolithoautotrophs of the class Epsilonproteobacteria isolated from the pelagic redoxclines of the Black and Baltic Seas and emended description of the genus Sulfurimonas.</title>
        <authorList>
            <person name="Henkel J.V."/>
            <person name="Laudan C."/>
            <person name="Werner J."/>
            <person name="Neu T."/>
            <person name="Plewe S."/>
            <person name="Sproer C."/>
            <person name="Bunk B."/>
            <person name="Schulz-Vogt H.N."/>
        </authorList>
    </citation>
    <scope>NUCLEOTIDE SEQUENCE [LARGE SCALE GENOMIC DNA]</scope>
    <source>
        <strain evidence="5 6">SoZ1</strain>
    </source>
</reference>
<dbReference type="InterPro" id="IPR017896">
    <property type="entry name" value="4Fe4S_Fe-S-bd"/>
</dbReference>
<dbReference type="GO" id="GO:0046872">
    <property type="term" value="F:metal ion binding"/>
    <property type="evidence" value="ECO:0007669"/>
    <property type="project" value="UniProtKB-KW"/>
</dbReference>
<evidence type="ECO:0000313" key="6">
    <source>
        <dbReference type="Proteomes" id="UP000593836"/>
    </source>
</evidence>
<evidence type="ECO:0000256" key="3">
    <source>
        <dbReference type="ARBA" id="ARBA00023014"/>
    </source>
</evidence>
<dbReference type="PROSITE" id="PS51379">
    <property type="entry name" value="4FE4S_FER_2"/>
    <property type="match status" value="2"/>
</dbReference>
<keyword evidence="1" id="KW-0479">Metal-binding</keyword>
<organism evidence="5 6">
    <name type="scientific">Candidatus Sulfurimonas marisnigri</name>
    <dbReference type="NCBI Taxonomy" id="2740405"/>
    <lineage>
        <taxon>Bacteria</taxon>
        <taxon>Pseudomonadati</taxon>
        <taxon>Campylobacterota</taxon>
        <taxon>Epsilonproteobacteria</taxon>
        <taxon>Campylobacterales</taxon>
        <taxon>Sulfurimonadaceae</taxon>
        <taxon>Sulfurimonas</taxon>
    </lineage>
</organism>
<protein>
    <submittedName>
        <fullName evidence="5">4Fe-4S dicluster domain-containing protein</fullName>
    </submittedName>
</protein>
<feature type="domain" description="4Fe-4S ferredoxin-type" evidence="4">
    <location>
        <begin position="35"/>
        <end position="70"/>
    </location>
</feature>
<dbReference type="SUPFAM" id="SSF54862">
    <property type="entry name" value="4Fe-4S ferredoxins"/>
    <property type="match status" value="1"/>
</dbReference>
<gene>
    <name evidence="5" type="ORF">HUE87_07705</name>
</gene>
<feature type="domain" description="4Fe-4S ferredoxin-type" evidence="4">
    <location>
        <begin position="1"/>
        <end position="29"/>
    </location>
</feature>
<sequence>MSVIITDSCINCDACVDECPATAIVSVDDAPVDTEYTYVKPEKCIECVDCTVPKCAYVCPSEGAIIWDMPYIEEFNDYFMYGDADGKYKIRVHKKNGVFSPLNQPRPFRETISIEQRQNKMVVEI</sequence>
<accession>A0A7S7LYG5</accession>
<evidence type="ECO:0000313" key="5">
    <source>
        <dbReference type="EMBL" id="QOY53785.1"/>
    </source>
</evidence>
<dbReference type="PROSITE" id="PS00198">
    <property type="entry name" value="4FE4S_FER_1"/>
    <property type="match status" value="1"/>
</dbReference>
<dbReference type="InterPro" id="IPR017900">
    <property type="entry name" value="4Fe4S_Fe_S_CS"/>
</dbReference>
<evidence type="ECO:0000259" key="4">
    <source>
        <dbReference type="PROSITE" id="PS51379"/>
    </source>
</evidence>
<name>A0A7S7LYG5_9BACT</name>
<proteinExistence type="predicted"/>
<dbReference type="Pfam" id="PF12838">
    <property type="entry name" value="Fer4_7"/>
    <property type="match status" value="1"/>
</dbReference>
<dbReference type="GO" id="GO:0051536">
    <property type="term" value="F:iron-sulfur cluster binding"/>
    <property type="evidence" value="ECO:0007669"/>
    <property type="project" value="UniProtKB-KW"/>
</dbReference>
<dbReference type="Gene3D" id="3.30.70.20">
    <property type="match status" value="1"/>
</dbReference>
<dbReference type="KEGG" id="smas:HUE87_07705"/>
<dbReference type="EMBL" id="CP054493">
    <property type="protein sequence ID" value="QOY53785.1"/>
    <property type="molecule type" value="Genomic_DNA"/>
</dbReference>
<dbReference type="Proteomes" id="UP000593836">
    <property type="component" value="Chromosome"/>
</dbReference>
<evidence type="ECO:0000256" key="2">
    <source>
        <dbReference type="ARBA" id="ARBA00023004"/>
    </source>
</evidence>
<keyword evidence="2" id="KW-0408">Iron</keyword>
<dbReference type="AlphaFoldDB" id="A0A7S7LYG5"/>
<keyword evidence="3" id="KW-0411">Iron-sulfur</keyword>
<evidence type="ECO:0000256" key="1">
    <source>
        <dbReference type="ARBA" id="ARBA00022723"/>
    </source>
</evidence>
<dbReference type="RefSeq" id="WP_194365620.1">
    <property type="nucleotide sequence ID" value="NZ_CP054493.1"/>
</dbReference>
<keyword evidence="6" id="KW-1185">Reference proteome</keyword>